<comment type="caution">
    <text evidence="1">The sequence shown here is derived from an EMBL/GenBank/DDBJ whole genome shotgun (WGS) entry which is preliminary data.</text>
</comment>
<evidence type="ECO:0008006" key="3">
    <source>
        <dbReference type="Google" id="ProtNLM"/>
    </source>
</evidence>
<proteinExistence type="predicted"/>
<accession>A0ABP7DT60</accession>
<dbReference type="EMBL" id="BAABDC010000004">
    <property type="protein sequence ID" value="GAA3709819.1"/>
    <property type="molecule type" value="Genomic_DNA"/>
</dbReference>
<name>A0ABP7DT60_9MICO</name>
<organism evidence="1 2">
    <name type="scientific">Terrabacter ginsenosidimutans</name>
    <dbReference type="NCBI Taxonomy" id="490575"/>
    <lineage>
        <taxon>Bacteria</taxon>
        <taxon>Bacillati</taxon>
        <taxon>Actinomycetota</taxon>
        <taxon>Actinomycetes</taxon>
        <taxon>Micrococcales</taxon>
        <taxon>Intrasporangiaceae</taxon>
        <taxon>Terrabacter</taxon>
    </lineage>
</organism>
<protein>
    <recommendedName>
        <fullName evidence="3">SRPBCC family protein</fullName>
    </recommendedName>
</protein>
<evidence type="ECO:0000313" key="2">
    <source>
        <dbReference type="Proteomes" id="UP001501468"/>
    </source>
</evidence>
<evidence type="ECO:0000313" key="1">
    <source>
        <dbReference type="EMBL" id="GAA3709819.1"/>
    </source>
</evidence>
<reference evidence="2" key="1">
    <citation type="journal article" date="2019" name="Int. J. Syst. Evol. Microbiol.">
        <title>The Global Catalogue of Microorganisms (GCM) 10K type strain sequencing project: providing services to taxonomists for standard genome sequencing and annotation.</title>
        <authorList>
            <consortium name="The Broad Institute Genomics Platform"/>
            <consortium name="The Broad Institute Genome Sequencing Center for Infectious Disease"/>
            <person name="Wu L."/>
            <person name="Ma J."/>
        </authorList>
    </citation>
    <scope>NUCLEOTIDE SEQUENCE [LARGE SCALE GENOMIC DNA]</scope>
    <source>
        <strain evidence="2">JCM 17125</strain>
    </source>
</reference>
<dbReference type="RefSeq" id="WP_344947665.1">
    <property type="nucleotide sequence ID" value="NZ_BAABDC010000004.1"/>
</dbReference>
<gene>
    <name evidence="1" type="ORF">GCM10022399_28330</name>
</gene>
<sequence length="167" mass="18261">MPQRLAGHDGPVVSRAVTVQAAPSVVFRWLCQLRVAPYSYDLVDNLGRRSPRSLTPGLDSLEVGQRFATIFTLVDWVPDEMVALEITEPVGTSLFGRLPLVYQAVALPGEATSRTTLRGDIALPRAESTVARGRATALAWGDLVMMRRQLLTLARLSEETARSTRSS</sequence>
<dbReference type="Proteomes" id="UP001501468">
    <property type="component" value="Unassembled WGS sequence"/>
</dbReference>
<keyword evidence="2" id="KW-1185">Reference proteome</keyword>